<organism evidence="2 3">
    <name type="scientific">Umboniibacter marinipuniceus</name>
    <dbReference type="NCBI Taxonomy" id="569599"/>
    <lineage>
        <taxon>Bacteria</taxon>
        <taxon>Pseudomonadati</taxon>
        <taxon>Pseudomonadota</taxon>
        <taxon>Gammaproteobacteria</taxon>
        <taxon>Cellvibrionales</taxon>
        <taxon>Cellvibrionaceae</taxon>
        <taxon>Umboniibacter</taxon>
    </lineage>
</organism>
<dbReference type="Proteomes" id="UP000267187">
    <property type="component" value="Unassembled WGS sequence"/>
</dbReference>
<gene>
    <name evidence="2" type="ORF">DFR27_0587</name>
</gene>
<feature type="transmembrane region" description="Helical" evidence="1">
    <location>
        <begin position="34"/>
        <end position="55"/>
    </location>
</feature>
<keyword evidence="1" id="KW-1133">Transmembrane helix</keyword>
<evidence type="ECO:0000313" key="3">
    <source>
        <dbReference type="Proteomes" id="UP000267187"/>
    </source>
</evidence>
<protein>
    <submittedName>
        <fullName evidence="2">Uncharacterized protein</fullName>
    </submittedName>
</protein>
<comment type="caution">
    <text evidence="2">The sequence shown here is derived from an EMBL/GenBank/DDBJ whole genome shotgun (WGS) entry which is preliminary data.</text>
</comment>
<dbReference type="EMBL" id="REFJ01000001">
    <property type="protein sequence ID" value="RMA82636.1"/>
    <property type="molecule type" value="Genomic_DNA"/>
</dbReference>
<proteinExistence type="predicted"/>
<dbReference type="RefSeq" id="WP_121875952.1">
    <property type="nucleotide sequence ID" value="NZ_REFJ01000001.1"/>
</dbReference>
<keyword evidence="1" id="KW-0812">Transmembrane</keyword>
<accession>A0A3M0ADM3</accession>
<keyword evidence="1" id="KW-0472">Membrane</keyword>
<evidence type="ECO:0000256" key="1">
    <source>
        <dbReference type="SAM" id="Phobius"/>
    </source>
</evidence>
<sequence length="182" mass="20223">MVEKLKGVFGLLFGGLLAVKLIQSVIILEDPFVVAVYFTLSLTFLYVGVIQLDALNHLRRLFGLIEGVVITVSPNQMIAKNLNNAKTARLTRKNPHPRMLSGNFRELEADFKEVIGQLALKRRAKLNVMITLNGKSEGGYTDIESRAFREAILSSGVNEVYLSKQNVSDEKAYGILIEGKIE</sequence>
<name>A0A3M0ADM3_9GAMM</name>
<dbReference type="AlphaFoldDB" id="A0A3M0ADM3"/>
<reference evidence="2 3" key="1">
    <citation type="submission" date="2018-10" db="EMBL/GenBank/DDBJ databases">
        <title>Genomic Encyclopedia of Type Strains, Phase IV (KMG-IV): sequencing the most valuable type-strain genomes for metagenomic binning, comparative biology and taxonomic classification.</title>
        <authorList>
            <person name="Goeker M."/>
        </authorList>
    </citation>
    <scope>NUCLEOTIDE SEQUENCE [LARGE SCALE GENOMIC DNA]</scope>
    <source>
        <strain evidence="2 3">DSM 25080</strain>
    </source>
</reference>
<dbReference type="OrthoDB" id="8612466at2"/>
<evidence type="ECO:0000313" key="2">
    <source>
        <dbReference type="EMBL" id="RMA82636.1"/>
    </source>
</evidence>
<keyword evidence="3" id="KW-1185">Reference proteome</keyword>